<dbReference type="PANTHER" id="PTHR30346">
    <property type="entry name" value="TRANSCRIPTIONAL DUAL REGULATOR HCAR-RELATED"/>
    <property type="match status" value="1"/>
</dbReference>
<keyword evidence="4" id="KW-0804">Transcription</keyword>
<gene>
    <name evidence="7" type="ORF">MUN76_13385</name>
</gene>
<protein>
    <submittedName>
        <fullName evidence="7">Substrate-binding domain-containing protein</fullName>
    </submittedName>
</protein>
<dbReference type="RefSeq" id="WP_244685328.1">
    <property type="nucleotide sequence ID" value="NZ_CP095043.1"/>
</dbReference>
<evidence type="ECO:0000313" key="7">
    <source>
        <dbReference type="EMBL" id="UOQ60020.1"/>
    </source>
</evidence>
<keyword evidence="2" id="KW-0805">Transcription regulation</keyword>
<name>A0ABY4FUN4_9MICO</name>
<evidence type="ECO:0000256" key="1">
    <source>
        <dbReference type="ARBA" id="ARBA00009437"/>
    </source>
</evidence>
<proteinExistence type="inferred from homology"/>
<keyword evidence="3" id="KW-0238">DNA-binding</keyword>
<dbReference type="SUPFAM" id="SSF53850">
    <property type="entry name" value="Periplasmic binding protein-like II"/>
    <property type="match status" value="1"/>
</dbReference>
<evidence type="ECO:0000256" key="3">
    <source>
        <dbReference type="ARBA" id="ARBA00023125"/>
    </source>
</evidence>
<dbReference type="InterPro" id="IPR005119">
    <property type="entry name" value="LysR_subst-bd"/>
</dbReference>
<comment type="similarity">
    <text evidence="1">Belongs to the LysR transcriptional regulatory family.</text>
</comment>
<dbReference type="Gene3D" id="3.40.190.10">
    <property type="entry name" value="Periplasmic binding protein-like II"/>
    <property type="match status" value="2"/>
</dbReference>
<sequence>MTETTPDPTHAETPALRLGFARGIAPSKWAERWRVVQPGIPLELVPLNLTFAGPKRPEDYDVVIERVAPGQRPAGTVEVAGAAAPDRHAIRLYTEAIALVVPRDHELAEQEQVAPSDLSLVTLLDHPDHSPEWPTAEPWQDPDWMPRNALAALELVAAGSGAILLPQLLARHIGDKRRHAVLRVVGEPPLAGSTVWASWAVERDAADVQQLIGVMRGRTARSSRPAADGDPAQTPDARQASQKAAQQKSAQQKSAKSAKLKANSRGAQLAAAREKIERAKAEKRKAARRKRR</sequence>
<evidence type="ECO:0000256" key="4">
    <source>
        <dbReference type="ARBA" id="ARBA00023163"/>
    </source>
</evidence>
<evidence type="ECO:0000256" key="2">
    <source>
        <dbReference type="ARBA" id="ARBA00023015"/>
    </source>
</evidence>
<organism evidence="7 8">
    <name type="scientific">Leucobacter rhizosphaerae</name>
    <dbReference type="NCBI Taxonomy" id="2932245"/>
    <lineage>
        <taxon>Bacteria</taxon>
        <taxon>Bacillati</taxon>
        <taxon>Actinomycetota</taxon>
        <taxon>Actinomycetes</taxon>
        <taxon>Micrococcales</taxon>
        <taxon>Microbacteriaceae</taxon>
        <taxon>Leucobacter</taxon>
    </lineage>
</organism>
<evidence type="ECO:0000259" key="6">
    <source>
        <dbReference type="Pfam" id="PF03466"/>
    </source>
</evidence>
<feature type="compositionally biased region" description="Basic residues" evidence="5">
    <location>
        <begin position="281"/>
        <end position="292"/>
    </location>
</feature>
<dbReference type="PANTHER" id="PTHR30346:SF0">
    <property type="entry name" value="HCA OPERON TRANSCRIPTIONAL ACTIVATOR HCAR"/>
    <property type="match status" value="1"/>
</dbReference>
<reference evidence="7 8" key="1">
    <citation type="submission" date="2022-04" db="EMBL/GenBank/DDBJ databases">
        <title>Leucobacter sp. isolated from rhizosphere of onion.</title>
        <authorList>
            <person name="Won M."/>
            <person name="Lee C.-M."/>
            <person name="Woen H.-Y."/>
            <person name="Kwon S.-W."/>
        </authorList>
    </citation>
    <scope>NUCLEOTIDE SEQUENCE [LARGE SCALE GENOMIC DNA]</scope>
    <source>
        <strain evidence="7 8">H25R-14</strain>
    </source>
</reference>
<dbReference type="EMBL" id="CP095043">
    <property type="protein sequence ID" value="UOQ60020.1"/>
    <property type="molecule type" value="Genomic_DNA"/>
</dbReference>
<accession>A0ABY4FUN4</accession>
<evidence type="ECO:0000313" key="8">
    <source>
        <dbReference type="Proteomes" id="UP000831775"/>
    </source>
</evidence>
<feature type="domain" description="LysR substrate-binding" evidence="6">
    <location>
        <begin position="84"/>
        <end position="217"/>
    </location>
</feature>
<keyword evidence="8" id="KW-1185">Reference proteome</keyword>
<dbReference type="Proteomes" id="UP000831775">
    <property type="component" value="Chromosome"/>
</dbReference>
<feature type="compositionally biased region" description="Low complexity" evidence="5">
    <location>
        <begin position="239"/>
        <end position="261"/>
    </location>
</feature>
<feature type="region of interest" description="Disordered" evidence="5">
    <location>
        <begin position="216"/>
        <end position="292"/>
    </location>
</feature>
<evidence type="ECO:0000256" key="5">
    <source>
        <dbReference type="SAM" id="MobiDB-lite"/>
    </source>
</evidence>
<dbReference type="Pfam" id="PF03466">
    <property type="entry name" value="LysR_substrate"/>
    <property type="match status" value="1"/>
</dbReference>